<accession>A0A382PYC9</accession>
<sequence>NLKWITLDEKKNEEDYCEECGTRELRKMIGGLVEKLVGEEKNNQQTIDSSKNNQQNTTSTIKSSNYNTSSIGISFIYPMQYPSQEKNVKGLRISLLGAYNENVEGLDMTFIGISGTKKSKGGQIIGGGLNFTNEMDGMQAVGIGINYSSTFSTYQIAGVGINYAENTTIQIGMSLNAASKSSTQIGFVNYSEKTNFQVGFLNITKYLDGIQIGFLNIVLKPTAPYGYVLPFFNMSF</sequence>
<feature type="non-terminal residue" evidence="2">
    <location>
        <position position="1"/>
    </location>
</feature>
<evidence type="ECO:0000256" key="1">
    <source>
        <dbReference type="SAM" id="MobiDB-lite"/>
    </source>
</evidence>
<gene>
    <name evidence="2" type="ORF">METZ01_LOCUS330731</name>
</gene>
<feature type="region of interest" description="Disordered" evidence="1">
    <location>
        <begin position="41"/>
        <end position="63"/>
    </location>
</feature>
<protein>
    <recommendedName>
        <fullName evidence="3">Autotransporter domain-containing protein</fullName>
    </recommendedName>
</protein>
<feature type="compositionally biased region" description="Polar residues" evidence="1">
    <location>
        <begin position="43"/>
        <end position="63"/>
    </location>
</feature>
<evidence type="ECO:0000313" key="2">
    <source>
        <dbReference type="EMBL" id="SVC77877.1"/>
    </source>
</evidence>
<dbReference type="EMBL" id="UINC01110397">
    <property type="protein sequence ID" value="SVC77877.1"/>
    <property type="molecule type" value="Genomic_DNA"/>
</dbReference>
<reference evidence="2" key="1">
    <citation type="submission" date="2018-05" db="EMBL/GenBank/DDBJ databases">
        <authorList>
            <person name="Lanie J.A."/>
            <person name="Ng W.-L."/>
            <person name="Kazmierczak K.M."/>
            <person name="Andrzejewski T.M."/>
            <person name="Davidsen T.M."/>
            <person name="Wayne K.J."/>
            <person name="Tettelin H."/>
            <person name="Glass J.I."/>
            <person name="Rusch D."/>
            <person name="Podicherti R."/>
            <person name="Tsui H.-C.T."/>
            <person name="Winkler M.E."/>
        </authorList>
    </citation>
    <scope>NUCLEOTIDE SEQUENCE</scope>
</reference>
<name>A0A382PYC9_9ZZZZ</name>
<organism evidence="2">
    <name type="scientific">marine metagenome</name>
    <dbReference type="NCBI Taxonomy" id="408172"/>
    <lineage>
        <taxon>unclassified sequences</taxon>
        <taxon>metagenomes</taxon>
        <taxon>ecological metagenomes</taxon>
    </lineage>
</organism>
<proteinExistence type="predicted"/>
<evidence type="ECO:0008006" key="3">
    <source>
        <dbReference type="Google" id="ProtNLM"/>
    </source>
</evidence>
<dbReference type="AlphaFoldDB" id="A0A382PYC9"/>